<dbReference type="Pfam" id="PF24681">
    <property type="entry name" value="Kelch_KLHDC2_KLHL20_DRC7"/>
    <property type="match status" value="1"/>
</dbReference>
<evidence type="ECO:0000313" key="7">
    <source>
        <dbReference type="RefSeq" id="XP_026677589.1"/>
    </source>
</evidence>
<dbReference type="InterPro" id="IPR011705">
    <property type="entry name" value="BACK"/>
</dbReference>
<comment type="function">
    <text evidence="4">Probable substrate-specific adapter of an E3 ubiquitin-protein ligase complex which mediates the ubiquitination and subsequent proteasomal degradation of target proteins. May have a role in synapse differentiation and growth.</text>
</comment>
<dbReference type="PANTHER" id="PTHR45632:SF3">
    <property type="entry name" value="KELCH-LIKE PROTEIN 32"/>
    <property type="match status" value="1"/>
</dbReference>
<dbReference type="SUPFAM" id="SSF117281">
    <property type="entry name" value="Kelch motif"/>
    <property type="match status" value="2"/>
</dbReference>
<organism evidence="6 7">
    <name type="scientific">Diaphorina citri</name>
    <name type="common">Asian citrus psyllid</name>
    <dbReference type="NCBI Taxonomy" id="121845"/>
    <lineage>
        <taxon>Eukaryota</taxon>
        <taxon>Metazoa</taxon>
        <taxon>Ecdysozoa</taxon>
        <taxon>Arthropoda</taxon>
        <taxon>Hexapoda</taxon>
        <taxon>Insecta</taxon>
        <taxon>Pterygota</taxon>
        <taxon>Neoptera</taxon>
        <taxon>Paraneoptera</taxon>
        <taxon>Hemiptera</taxon>
        <taxon>Sternorrhyncha</taxon>
        <taxon>Psylloidea</taxon>
        <taxon>Psyllidae</taxon>
        <taxon>Diaphorininae</taxon>
        <taxon>Diaphorina</taxon>
    </lineage>
</organism>
<dbReference type="SUPFAM" id="SSF54695">
    <property type="entry name" value="POZ domain"/>
    <property type="match status" value="1"/>
</dbReference>
<dbReference type="Pfam" id="PF00651">
    <property type="entry name" value="BTB"/>
    <property type="match status" value="1"/>
</dbReference>
<dbReference type="InterPro" id="IPR015915">
    <property type="entry name" value="Kelch-typ_b-propeller"/>
</dbReference>
<protein>
    <recommendedName>
        <fullName evidence="1">Kelch-like protein diablo</fullName>
    </recommendedName>
</protein>
<dbReference type="Proteomes" id="UP000079169">
    <property type="component" value="Unplaced"/>
</dbReference>
<dbReference type="PROSITE" id="PS50097">
    <property type="entry name" value="BTB"/>
    <property type="match status" value="1"/>
</dbReference>
<sequence>MAQVASDWNLGPGRPLPCTSFESPLHTSILLSGLSKLRSKNLLLDVTLVVEGEAFQAHKVVLASISDYFRAMFTDAMRESKQSEICLNGITARGMKLVLDYAYSARLELNVDNIQHVLLSASHVQIEPLVEACSSYLQSQLDLDNCVDIASIAETYSLSKLRSQVYRFMCSHLRQFSSSPEFARLSSCQLEYLLACDYPVDMAESDVLRICLQWLHNHTSGENKSLNKSLRSTCERIFRLINFAHISPNSAVIVNDPFLQANPVCAKALYTHCKKQQGQTESNSSLVHNPLLNSRGMELAIVKVGGFSLAGITNEITYYLPSVGKWKHLTSIPHVEQCNFGTAVLDNQLYVVGGCFNQALQEIIHPFGFIYNPMSNKWTTMCPLQRERCRFSLNVVGGRLIAIGGDSELVWSDLEDCELYDPKLDAWMPLGSPLAIPLPVQHAGVSHSTGLYVSGGLQRDQVCPSLWRYDLTTDTWERKACMPTSRADHVLVSIGDKIYACGGWYENAETRVIVDTIGKYIGMELAIVKVGGFSLAGITNEITYYLPSVGKWKHLTSIPHVEQCNFGTAVLDNQLYVVGGCFNQALQGPCVHISPLLLLGDRGARIECYDTETDVWSIYDNYPQEVWEHTCVTLYIPRCRDDMQVLGAG</sequence>
<dbReference type="AlphaFoldDB" id="A0A3Q0IMR9"/>
<dbReference type="CDD" id="cd14733">
    <property type="entry name" value="BACK"/>
    <property type="match status" value="1"/>
</dbReference>
<accession>A0A3Q0IMR9</accession>
<dbReference type="SMART" id="SM00612">
    <property type="entry name" value="Kelch"/>
    <property type="match status" value="5"/>
</dbReference>
<dbReference type="PIRSF" id="PIRSF037037">
    <property type="entry name" value="Kelch-like_protein_gigaxonin"/>
    <property type="match status" value="1"/>
</dbReference>
<dbReference type="InterPro" id="IPR000210">
    <property type="entry name" value="BTB/POZ_dom"/>
</dbReference>
<gene>
    <name evidence="7" type="primary">LOC103506830</name>
</gene>
<dbReference type="Gene3D" id="1.25.40.420">
    <property type="match status" value="1"/>
</dbReference>
<feature type="domain" description="BTB" evidence="5">
    <location>
        <begin position="44"/>
        <end position="111"/>
    </location>
</feature>
<keyword evidence="2" id="KW-0880">Kelch repeat</keyword>
<dbReference type="KEGG" id="dci:103506830"/>
<evidence type="ECO:0000256" key="4">
    <source>
        <dbReference type="ARBA" id="ARBA00043912"/>
    </source>
</evidence>
<dbReference type="OMA" id="PTNMRGM"/>
<evidence type="ECO:0000256" key="2">
    <source>
        <dbReference type="ARBA" id="ARBA00022441"/>
    </source>
</evidence>
<dbReference type="InterPro" id="IPR017096">
    <property type="entry name" value="BTB-kelch_protein"/>
</dbReference>
<evidence type="ECO:0000313" key="6">
    <source>
        <dbReference type="Proteomes" id="UP000079169"/>
    </source>
</evidence>
<keyword evidence="6" id="KW-1185">Reference proteome</keyword>
<reference evidence="7" key="1">
    <citation type="submission" date="2025-08" db="UniProtKB">
        <authorList>
            <consortium name="RefSeq"/>
        </authorList>
    </citation>
    <scope>IDENTIFICATION</scope>
</reference>
<evidence type="ECO:0000259" key="5">
    <source>
        <dbReference type="PROSITE" id="PS50097"/>
    </source>
</evidence>
<proteinExistence type="predicted"/>
<dbReference type="Gene3D" id="3.30.710.10">
    <property type="entry name" value="Potassium Channel Kv1.1, Chain A"/>
    <property type="match status" value="1"/>
</dbReference>
<dbReference type="InterPro" id="IPR006652">
    <property type="entry name" value="Kelch_1"/>
</dbReference>
<dbReference type="Pfam" id="PF07707">
    <property type="entry name" value="BACK"/>
    <property type="match status" value="1"/>
</dbReference>
<dbReference type="GO" id="GO:0003779">
    <property type="term" value="F:actin binding"/>
    <property type="evidence" value="ECO:0007669"/>
    <property type="project" value="UniProtKB-KW"/>
</dbReference>
<dbReference type="SMART" id="SM00875">
    <property type="entry name" value="BACK"/>
    <property type="match status" value="1"/>
</dbReference>
<dbReference type="SMART" id="SM00225">
    <property type="entry name" value="BTB"/>
    <property type="match status" value="1"/>
</dbReference>
<dbReference type="RefSeq" id="XP_026677589.1">
    <property type="nucleotide sequence ID" value="XM_026821788.1"/>
</dbReference>
<dbReference type="InterPro" id="IPR011333">
    <property type="entry name" value="SKP1/BTB/POZ_sf"/>
</dbReference>
<name>A0A3Q0IMR9_DIACI</name>
<dbReference type="Pfam" id="PF01344">
    <property type="entry name" value="Kelch_1"/>
    <property type="match status" value="1"/>
</dbReference>
<evidence type="ECO:0000256" key="3">
    <source>
        <dbReference type="ARBA" id="ARBA00022737"/>
    </source>
</evidence>
<dbReference type="PANTHER" id="PTHR45632">
    <property type="entry name" value="LD33804P"/>
    <property type="match status" value="1"/>
</dbReference>
<dbReference type="GO" id="GO:0016567">
    <property type="term" value="P:protein ubiquitination"/>
    <property type="evidence" value="ECO:0007669"/>
    <property type="project" value="UniProtKB-UniPathway"/>
</dbReference>
<dbReference type="GeneID" id="103506830"/>
<dbReference type="UniPathway" id="UPA00143"/>
<dbReference type="Gene3D" id="2.120.10.80">
    <property type="entry name" value="Kelch-type beta propeller"/>
    <property type="match status" value="1"/>
</dbReference>
<dbReference type="STRING" id="121845.A0A3Q0IMR9"/>
<keyword evidence="3" id="KW-0677">Repeat</keyword>
<evidence type="ECO:0000256" key="1">
    <source>
        <dbReference type="ARBA" id="ARBA00013699"/>
    </source>
</evidence>
<dbReference type="PaxDb" id="121845-A0A3Q0IMR9"/>